<gene>
    <name evidence="2" type="ORF">Lbir_2330</name>
    <name evidence="3" type="ORF">NCTC12437_03083</name>
</gene>
<dbReference type="EMBL" id="UGNW01000001">
    <property type="protein sequence ID" value="STX33261.1"/>
    <property type="molecule type" value="Genomic_DNA"/>
</dbReference>
<reference evidence="3 5" key="2">
    <citation type="submission" date="2018-06" db="EMBL/GenBank/DDBJ databases">
        <authorList>
            <consortium name="Pathogen Informatics"/>
            <person name="Doyle S."/>
        </authorList>
    </citation>
    <scope>NUCLEOTIDE SEQUENCE [LARGE SCALE GENOMIC DNA]</scope>
    <source>
        <strain evidence="3 5">NCTC12437</strain>
    </source>
</reference>
<name>A0A378IFH6_9GAMM</name>
<reference evidence="2 4" key="1">
    <citation type="submission" date="2015-11" db="EMBL/GenBank/DDBJ databases">
        <title>Genomic analysis of 38 Legionella species identifies large and diverse effector repertoires.</title>
        <authorList>
            <person name="Burstein D."/>
            <person name="Amaro F."/>
            <person name="Zusman T."/>
            <person name="Lifshitz Z."/>
            <person name="Cohen O."/>
            <person name="Gilbert J.A."/>
            <person name="Pupko T."/>
            <person name="Shuman H.A."/>
            <person name="Segal G."/>
        </authorList>
    </citation>
    <scope>NUCLEOTIDE SEQUENCE [LARGE SCALE GENOMIC DNA]</scope>
    <source>
        <strain evidence="2 4">CDC#1407-AL-14</strain>
    </source>
</reference>
<proteinExistence type="predicted"/>
<accession>A0A378IFH6</accession>
<organism evidence="3 5">
    <name type="scientific">Legionella birminghamensis</name>
    <dbReference type="NCBI Taxonomy" id="28083"/>
    <lineage>
        <taxon>Bacteria</taxon>
        <taxon>Pseudomonadati</taxon>
        <taxon>Pseudomonadota</taxon>
        <taxon>Gammaproteobacteria</taxon>
        <taxon>Legionellales</taxon>
        <taxon>Legionellaceae</taxon>
        <taxon>Legionella</taxon>
    </lineage>
</organism>
<dbReference type="AlphaFoldDB" id="A0A378IFH6"/>
<dbReference type="EMBL" id="LNXT01000044">
    <property type="protein sequence ID" value="KTC68797.1"/>
    <property type="molecule type" value="Genomic_DNA"/>
</dbReference>
<sequence length="717" mass="82355">MKEGQHRIPYRSMQDAARLGILAKPFYSELCYTEEELQFRQRIINLRSTSKIDTELLKTEDSWFSEDKEQAFLAVNENSWILNLQYRPRHELSLDDFHVELLPPQRVSWSGLSVMMRHIGDYLLLRNSDLSAAHLNQPFNYVLLDCVQILRKLAAINDAEYVSEQLRSLTQYLRSVEVMISPTSGSDRLFLDDCRNKIEKDIQFDIQQKMQSRQFKIKIERLYHELTNLAEKRHTGMHFAITGHDANPHPFWELYKHSEPVSSHREFPTLAAKRCAQSVGESIQTFGDQDNIAVSPPPIRLTAEDLNQCAEFKFIDHLPQFVHESYGQAISDLQEVLRFQHILEQLTQLLDQAGEVFTITQFRTQMLDLIEGIEIFVKRSQTPVFEVLEANSAAYHQSIQDKQDIRWWEKWVSDKQERLDSFINNQDNLARFGVTTVDLHQVEKQIMEQTNQIKSHLHQFASEEKQLELISSAKELMQQVMQSMESWVNQQNRLAGLPEKLTAQQKITPLPKNQQLLNTGDELPNRKKQIAPNPKKSNQKSGHCFFRSTPQPLNQMFVPPAISAGQRVPLSSPLPLASTSTTAQSSVQPVSVINPAFFLATLFLLPMTILLLKLLYDSWHTAGKAEDNNCRQTPDPATFNKDMVAADDALAKVAGYILAYGNEEDQLLLEDFTSTAKQLRLEQTGKRYDQSALDTLILELDDFIQEHHLGNPCTQTP</sequence>
<evidence type="ECO:0000313" key="4">
    <source>
        <dbReference type="Proteomes" id="UP000054735"/>
    </source>
</evidence>
<dbReference type="Proteomes" id="UP000255066">
    <property type="component" value="Unassembled WGS sequence"/>
</dbReference>
<dbReference type="OrthoDB" id="5649692at2"/>
<evidence type="ECO:0000256" key="1">
    <source>
        <dbReference type="SAM" id="MobiDB-lite"/>
    </source>
</evidence>
<evidence type="ECO:0000313" key="3">
    <source>
        <dbReference type="EMBL" id="STX33261.1"/>
    </source>
</evidence>
<feature type="region of interest" description="Disordered" evidence="1">
    <location>
        <begin position="506"/>
        <end position="545"/>
    </location>
</feature>
<evidence type="ECO:0000313" key="5">
    <source>
        <dbReference type="Proteomes" id="UP000255066"/>
    </source>
</evidence>
<dbReference type="RefSeq" id="WP_058524338.1">
    <property type="nucleotide sequence ID" value="NZ_CAAAHV010000007.1"/>
</dbReference>
<protein>
    <submittedName>
        <fullName evidence="3">Uncharacterized protein</fullName>
    </submittedName>
</protein>
<evidence type="ECO:0000313" key="2">
    <source>
        <dbReference type="EMBL" id="KTC68797.1"/>
    </source>
</evidence>
<feature type="compositionally biased region" description="Polar residues" evidence="1">
    <location>
        <begin position="506"/>
        <end position="518"/>
    </location>
</feature>
<dbReference type="Proteomes" id="UP000054735">
    <property type="component" value="Unassembled WGS sequence"/>
</dbReference>
<keyword evidence="4" id="KW-1185">Reference proteome</keyword>